<proteinExistence type="predicted"/>
<keyword evidence="10" id="KW-1185">Reference proteome</keyword>
<gene>
    <name evidence="9" type="ORF">ECPE_LOCUS4237</name>
</gene>
<evidence type="ECO:0000313" key="10">
    <source>
        <dbReference type="Proteomes" id="UP000272942"/>
    </source>
</evidence>
<dbReference type="PANTHER" id="PTHR24339:SF28">
    <property type="entry name" value="E5-RELATED"/>
    <property type="match status" value="1"/>
</dbReference>
<protein>
    <submittedName>
        <fullName evidence="11">Homeobox domain-containing protein</fullName>
    </submittedName>
</protein>
<dbReference type="GO" id="GO:0007420">
    <property type="term" value="P:brain development"/>
    <property type="evidence" value="ECO:0007669"/>
    <property type="project" value="TreeGrafter"/>
</dbReference>
<comment type="subcellular location">
    <subcellularLocation>
        <location evidence="1 5 6">Nucleus</location>
    </subcellularLocation>
</comment>
<name>A0A183ABA2_9TREM</name>
<keyword evidence="4 5" id="KW-0539">Nucleus</keyword>
<dbReference type="Gene3D" id="1.10.10.60">
    <property type="entry name" value="Homeodomain-like"/>
    <property type="match status" value="1"/>
</dbReference>
<feature type="region of interest" description="Disordered" evidence="7">
    <location>
        <begin position="195"/>
        <end position="214"/>
    </location>
</feature>
<evidence type="ECO:0000256" key="1">
    <source>
        <dbReference type="ARBA" id="ARBA00004123"/>
    </source>
</evidence>
<evidence type="ECO:0000313" key="9">
    <source>
        <dbReference type="EMBL" id="VDP72007.1"/>
    </source>
</evidence>
<dbReference type="PRINTS" id="PR00031">
    <property type="entry name" value="HTHREPRESSR"/>
</dbReference>
<dbReference type="InterPro" id="IPR017970">
    <property type="entry name" value="Homeobox_CS"/>
</dbReference>
<dbReference type="PRINTS" id="PR00024">
    <property type="entry name" value="HOMEOBOX"/>
</dbReference>
<feature type="region of interest" description="Disordered" evidence="7">
    <location>
        <begin position="75"/>
        <end position="101"/>
    </location>
</feature>
<dbReference type="InterPro" id="IPR050877">
    <property type="entry name" value="EMX-VAX-Noto_Homeobox_TFs"/>
</dbReference>
<dbReference type="FunFam" id="1.10.10.60:FF:000081">
    <property type="entry name" value="Empty spiracles homeobox 2"/>
    <property type="match status" value="1"/>
</dbReference>
<dbReference type="InterPro" id="IPR009057">
    <property type="entry name" value="Homeodomain-like_sf"/>
</dbReference>
<dbReference type="CDD" id="cd00086">
    <property type="entry name" value="homeodomain"/>
    <property type="match status" value="1"/>
</dbReference>
<dbReference type="GO" id="GO:0000978">
    <property type="term" value="F:RNA polymerase II cis-regulatory region sequence-specific DNA binding"/>
    <property type="evidence" value="ECO:0007669"/>
    <property type="project" value="TreeGrafter"/>
</dbReference>
<sequence>MPGFNVADLIENNLSRSSTNRMDDQNHEIRPEELVKDTIHKQNILSPKLNTTSVHHRQQHGYDNLVSLIQNVLQQQSQNHKHQSQHPQQEQQQQHQSLSSQISDLIMSTPKVISRPNGGPLDNKTVLAATVTPCVEKNCATEIQFDTVPVPPVLAEFTSDPGAWQRLFYLYPELADYLVKSNYAYGNRLDHCPDSTASNQEAVTPSGKHHKLPGEMDEQTMDLSNYMINSQMQTSPGNGATHRTATTTGPEYASWWDASGMSEILGIPTHRTSLYMDPRNMTINYCNSILEAGGKSTLFFPPDLRKPKRIRTAFSPAQLFQLENTFERNHYVVGQERKDLAAGLGLTETQVKVWFQNRRTKYKRMRMEDPDQSSSTCGAEPDSPYIPGSGNHSEEGLDLSNDPMTSRAMADTSGLSASNHEPSGALVNVTQPEDLTERVDLSQEALQLCKSRFDLDRLFPYRPTTGAGMEQECHIELCRLVLLIREPVMDIKTNSHIHILFSNSRSMRHKVTPGSDGKCTKPKEDMDSVRTFSLLEAEGRVR</sequence>
<dbReference type="PROSITE" id="PS50071">
    <property type="entry name" value="HOMEOBOX_2"/>
    <property type="match status" value="1"/>
</dbReference>
<dbReference type="EMBL" id="UZAN01041112">
    <property type="protein sequence ID" value="VDP72007.1"/>
    <property type="molecule type" value="Genomic_DNA"/>
</dbReference>
<dbReference type="GO" id="GO:0000981">
    <property type="term" value="F:DNA-binding transcription factor activity, RNA polymerase II-specific"/>
    <property type="evidence" value="ECO:0007669"/>
    <property type="project" value="InterPro"/>
</dbReference>
<feature type="region of interest" description="Disordered" evidence="7">
    <location>
        <begin position="365"/>
        <end position="425"/>
    </location>
</feature>
<evidence type="ECO:0000256" key="6">
    <source>
        <dbReference type="RuleBase" id="RU000682"/>
    </source>
</evidence>
<evidence type="ECO:0000256" key="5">
    <source>
        <dbReference type="PROSITE-ProRule" id="PRU00108"/>
    </source>
</evidence>
<keyword evidence="3 5" id="KW-0371">Homeobox</keyword>
<dbReference type="Proteomes" id="UP000272942">
    <property type="component" value="Unassembled WGS sequence"/>
</dbReference>
<feature type="DNA-binding region" description="Homeobox" evidence="5">
    <location>
        <begin position="307"/>
        <end position="366"/>
    </location>
</feature>
<dbReference type="WBParaSite" id="ECPE_0000424501-mRNA-1">
    <property type="protein sequence ID" value="ECPE_0000424501-mRNA-1"/>
    <property type="gene ID" value="ECPE_0000424501"/>
</dbReference>
<dbReference type="Pfam" id="PF00046">
    <property type="entry name" value="Homeodomain"/>
    <property type="match status" value="1"/>
</dbReference>
<dbReference type="PROSITE" id="PS00027">
    <property type="entry name" value="HOMEOBOX_1"/>
    <property type="match status" value="1"/>
</dbReference>
<evidence type="ECO:0000256" key="7">
    <source>
        <dbReference type="SAM" id="MobiDB-lite"/>
    </source>
</evidence>
<feature type="compositionally biased region" description="Low complexity" evidence="7">
    <location>
        <begin position="85"/>
        <end position="101"/>
    </location>
</feature>
<dbReference type="SUPFAM" id="SSF46689">
    <property type="entry name" value="Homeodomain-like"/>
    <property type="match status" value="1"/>
</dbReference>
<dbReference type="InterPro" id="IPR001356">
    <property type="entry name" value="HD"/>
</dbReference>
<reference evidence="9 10" key="2">
    <citation type="submission" date="2018-11" db="EMBL/GenBank/DDBJ databases">
        <authorList>
            <consortium name="Pathogen Informatics"/>
        </authorList>
    </citation>
    <scope>NUCLEOTIDE SEQUENCE [LARGE SCALE GENOMIC DNA]</scope>
    <source>
        <strain evidence="9 10">Egypt</strain>
    </source>
</reference>
<feature type="region of interest" description="Disordered" evidence="7">
    <location>
        <begin position="1"/>
        <end position="27"/>
    </location>
</feature>
<dbReference type="GO" id="GO:0005634">
    <property type="term" value="C:nucleus"/>
    <property type="evidence" value="ECO:0007669"/>
    <property type="project" value="UniProtKB-SubCell"/>
</dbReference>
<dbReference type="AlphaFoldDB" id="A0A183ABA2"/>
<feature type="domain" description="Homeobox" evidence="8">
    <location>
        <begin position="305"/>
        <end position="365"/>
    </location>
</feature>
<dbReference type="InterPro" id="IPR000047">
    <property type="entry name" value="HTH_motif"/>
</dbReference>
<dbReference type="GO" id="GO:0030182">
    <property type="term" value="P:neuron differentiation"/>
    <property type="evidence" value="ECO:0007669"/>
    <property type="project" value="TreeGrafter"/>
</dbReference>
<evidence type="ECO:0000256" key="2">
    <source>
        <dbReference type="ARBA" id="ARBA00023125"/>
    </source>
</evidence>
<evidence type="ECO:0000256" key="3">
    <source>
        <dbReference type="ARBA" id="ARBA00023155"/>
    </source>
</evidence>
<dbReference type="SMART" id="SM00389">
    <property type="entry name" value="HOX"/>
    <property type="match status" value="1"/>
</dbReference>
<keyword evidence="2 5" id="KW-0238">DNA-binding</keyword>
<accession>A0A183ABA2</accession>
<organism evidence="11">
    <name type="scientific">Echinostoma caproni</name>
    <dbReference type="NCBI Taxonomy" id="27848"/>
    <lineage>
        <taxon>Eukaryota</taxon>
        <taxon>Metazoa</taxon>
        <taxon>Spiralia</taxon>
        <taxon>Lophotrochozoa</taxon>
        <taxon>Platyhelminthes</taxon>
        <taxon>Trematoda</taxon>
        <taxon>Digenea</taxon>
        <taxon>Plagiorchiida</taxon>
        <taxon>Echinostomata</taxon>
        <taxon>Echinostomatoidea</taxon>
        <taxon>Echinostomatidae</taxon>
        <taxon>Echinostoma</taxon>
    </lineage>
</organism>
<dbReference type="InterPro" id="IPR020479">
    <property type="entry name" value="HD_metazoa"/>
</dbReference>
<evidence type="ECO:0000313" key="11">
    <source>
        <dbReference type="WBParaSite" id="ECPE_0000424501-mRNA-1"/>
    </source>
</evidence>
<reference evidence="11" key="1">
    <citation type="submission" date="2016-06" db="UniProtKB">
        <authorList>
            <consortium name="WormBaseParasite"/>
        </authorList>
    </citation>
    <scope>IDENTIFICATION</scope>
</reference>
<dbReference type="OrthoDB" id="6159439at2759"/>
<dbReference type="PANTHER" id="PTHR24339">
    <property type="entry name" value="HOMEOBOX PROTEIN EMX-RELATED"/>
    <property type="match status" value="1"/>
</dbReference>
<evidence type="ECO:0000259" key="8">
    <source>
        <dbReference type="PROSITE" id="PS50071"/>
    </source>
</evidence>
<evidence type="ECO:0000256" key="4">
    <source>
        <dbReference type="ARBA" id="ARBA00023242"/>
    </source>
</evidence>